<dbReference type="EMBL" id="JANGBO010000001">
    <property type="protein sequence ID" value="MCQ5060533.1"/>
    <property type="molecule type" value="Genomic_DNA"/>
</dbReference>
<evidence type="ECO:0000313" key="2">
    <source>
        <dbReference type="EMBL" id="MCB8561759.1"/>
    </source>
</evidence>
<reference evidence="6" key="3">
    <citation type="submission" date="2020-09" db="EMBL/GenBank/DDBJ databases">
        <title>Complete genome sequencing of Faecalibacillus intestinalis strain 14EGH31.</title>
        <authorList>
            <person name="Sakamoto M."/>
            <person name="Murakami T."/>
            <person name="Mori H."/>
        </authorList>
    </citation>
    <scope>NUCLEOTIDE SEQUENCE [LARGE SCALE GENOMIC DNA]</scope>
    <source>
        <strain evidence="6">14EGH31</strain>
    </source>
</reference>
<evidence type="ECO:0000313" key="5">
    <source>
        <dbReference type="Proteomes" id="UP000240974"/>
    </source>
</evidence>
<evidence type="ECO:0000313" key="4">
    <source>
        <dbReference type="EMBL" id="PST42486.1"/>
    </source>
</evidence>
<name>A0A2T3G4M4_9FIRM</name>
<sequence>MKYVIYEYEEGIKQLFEKYPNLKQYFDNLTLDNDFMNKFINCVYNSVDYMNELIYKELHNRKEYHRVGKMHIFENELTHEISRLYVENYKIIIESKDKTNIFFDILYHNLKSYVIIDENL</sequence>
<dbReference type="AlphaFoldDB" id="A0A2T3G4M4"/>
<dbReference type="EMBL" id="JAJDKQ010000011">
    <property type="protein sequence ID" value="MCB8561759.1"/>
    <property type="molecule type" value="Genomic_DNA"/>
</dbReference>
<keyword evidence="5" id="KW-1185">Reference proteome</keyword>
<evidence type="ECO:0000313" key="3">
    <source>
        <dbReference type="EMBL" id="MCQ5060533.1"/>
    </source>
</evidence>
<dbReference type="Proteomes" id="UP001204814">
    <property type="component" value="Unassembled WGS sequence"/>
</dbReference>
<dbReference type="GeneID" id="70579918"/>
<reference evidence="2" key="4">
    <citation type="submission" date="2021-10" db="EMBL/GenBank/DDBJ databases">
        <title>Collection of gut derived symbiotic bacterial strains cultured from healthy donors.</title>
        <authorList>
            <person name="Lin H."/>
            <person name="Littmann E."/>
            <person name="Kohout C."/>
            <person name="Pamer E.G."/>
        </authorList>
    </citation>
    <scope>NUCLEOTIDE SEQUENCE</scope>
    <source>
        <strain evidence="2">DFI.5.2</strain>
    </source>
</reference>
<gene>
    <name evidence="4" type="ORF">C7U54_04235</name>
    <name evidence="1" type="ORF">Fi14EGH31_14830</name>
    <name evidence="2" type="ORF">LJD74_07065</name>
    <name evidence="3" type="ORF">NE542_01565</name>
</gene>
<dbReference type="EMBL" id="PYLQ01000004">
    <property type="protein sequence ID" value="PST42486.1"/>
    <property type="molecule type" value="Genomic_DNA"/>
</dbReference>
<dbReference type="KEGG" id="fit:Fi14EGH31_14830"/>
<dbReference type="Proteomes" id="UP000240974">
    <property type="component" value="Unassembled WGS sequence"/>
</dbReference>
<organism evidence="4 5">
    <name type="scientific">Faecalibacillus intestinalis</name>
    <dbReference type="NCBI Taxonomy" id="1982626"/>
    <lineage>
        <taxon>Bacteria</taxon>
        <taxon>Bacillati</taxon>
        <taxon>Bacillota</taxon>
        <taxon>Erysipelotrichia</taxon>
        <taxon>Erysipelotrichales</taxon>
        <taxon>Coprobacillaceae</taxon>
        <taxon>Faecalibacillus</taxon>
    </lineage>
</organism>
<reference evidence="4 5" key="1">
    <citation type="journal article" date="2019" name="Int. J. Syst. Evol. Microbiol.">
        <title>Faecalibacillus intestinalis gen. nov., sp. nov. and Faecalibacillus faecis sp. nov., isolated from human faeces.</title>
        <authorList>
            <person name="Seo B."/>
            <person name="Jeon K."/>
            <person name="Baek I."/>
            <person name="Lee Y.M."/>
            <person name="Baek K."/>
            <person name="Ko G."/>
        </authorList>
    </citation>
    <scope>NUCLEOTIDE SEQUENCE [LARGE SCALE GENOMIC DNA]</scope>
    <source>
        <strain evidence="4 5">SNUG30099</strain>
    </source>
</reference>
<protein>
    <submittedName>
        <fullName evidence="4">Sporulation inhibitor of replication protein SirA</fullName>
    </submittedName>
</protein>
<accession>A0A2T3G4M4</accession>
<dbReference type="Proteomes" id="UP000593842">
    <property type="component" value="Chromosome"/>
</dbReference>
<evidence type="ECO:0000313" key="6">
    <source>
        <dbReference type="Proteomes" id="UP000593842"/>
    </source>
</evidence>
<dbReference type="Proteomes" id="UP001197827">
    <property type="component" value="Unassembled WGS sequence"/>
</dbReference>
<dbReference type="RefSeq" id="WP_022001279.1">
    <property type="nucleotide sequence ID" value="NZ_AP024085.1"/>
</dbReference>
<reference evidence="3" key="5">
    <citation type="submission" date="2022-06" db="EMBL/GenBank/DDBJ databases">
        <title>Isolation of gut microbiota from human fecal samples.</title>
        <authorList>
            <person name="Pamer E.G."/>
            <person name="Barat B."/>
            <person name="Waligurski E."/>
            <person name="Medina S."/>
            <person name="Paddock L."/>
            <person name="Mostad J."/>
        </authorList>
    </citation>
    <scope>NUCLEOTIDE SEQUENCE</scope>
    <source>
        <strain evidence="3">DFI.6.24</strain>
    </source>
</reference>
<dbReference type="EMBL" id="AP024085">
    <property type="protein sequence ID" value="BCL57771.1"/>
    <property type="molecule type" value="Genomic_DNA"/>
</dbReference>
<evidence type="ECO:0000313" key="1">
    <source>
        <dbReference type="EMBL" id="BCL57771.1"/>
    </source>
</evidence>
<reference evidence="1" key="2">
    <citation type="journal article" date="2020" name="Microbiol. Resour. Announc.">
        <title>Complete Genome Sequence of Faecalibacillus intestinalis JCM 34082, Isolated from Feces from a Healthy Japanese Female.</title>
        <authorList>
            <person name="Sakamoto M."/>
            <person name="Ikeyama N."/>
            <person name="Toyoda A."/>
            <person name="Murakami T."/>
            <person name="Mori H."/>
            <person name="Ohkuma M."/>
        </authorList>
    </citation>
    <scope>NUCLEOTIDE SEQUENCE</scope>
    <source>
        <strain evidence="1">14EGH31</strain>
    </source>
</reference>
<proteinExistence type="predicted"/>